<reference evidence="1 2" key="1">
    <citation type="journal article" date="2007" name="Genome Res.">
        <title>Genome characteristics of facultatively symbiotic Frankia sp. strains reflect host range and host plant biogeography.</title>
        <authorList>
            <person name="Normand P."/>
            <person name="Lapierre P."/>
            <person name="Tisa L.S."/>
            <person name="Gogarten J.P."/>
            <person name="Alloisio N."/>
            <person name="Bagnarol E."/>
            <person name="Bassi C.A."/>
            <person name="Berry A.M."/>
            <person name="Bickhart D.M."/>
            <person name="Choisne N."/>
            <person name="Couloux A."/>
            <person name="Cournoyer B."/>
            <person name="Cruveiller S."/>
            <person name="Daubin V."/>
            <person name="Demange N."/>
            <person name="Francino M.P."/>
            <person name="Goltsman E."/>
            <person name="Huang Y."/>
            <person name="Kopp O.R."/>
            <person name="Labarre L."/>
            <person name="Lapidus A."/>
            <person name="Lavire C."/>
            <person name="Marechal J."/>
            <person name="Martinez M."/>
            <person name="Mastronunzio J.E."/>
            <person name="Mullin B.C."/>
            <person name="Niemann J."/>
            <person name="Pujic P."/>
            <person name="Rawnsley T."/>
            <person name="Rouy Z."/>
            <person name="Schenowitz C."/>
            <person name="Sellstedt A."/>
            <person name="Tavares F."/>
            <person name="Tomkins J.P."/>
            <person name="Vallenet D."/>
            <person name="Valverde C."/>
            <person name="Wall L.G."/>
            <person name="Wang Y."/>
            <person name="Medigue C."/>
            <person name="Benson D.R."/>
        </authorList>
    </citation>
    <scope>NUCLEOTIDE SEQUENCE [LARGE SCALE GENOMIC DNA]</scope>
    <source>
        <strain evidence="2">DSM 45986 / CECT 9034 / ACN14a</strain>
    </source>
</reference>
<dbReference type="AlphaFoldDB" id="Q0RB43"/>
<keyword evidence="2" id="KW-1185">Reference proteome</keyword>
<evidence type="ECO:0000313" key="2">
    <source>
        <dbReference type="Proteomes" id="UP000000657"/>
    </source>
</evidence>
<dbReference type="KEGG" id="fal:FRAAL6722"/>
<accession>Q0RB43</accession>
<gene>
    <name evidence="1" type="ordered locus">FRAAL6722</name>
</gene>
<name>Q0RB43_FRAAA</name>
<protein>
    <submittedName>
        <fullName evidence="1">Uncharacterized protein</fullName>
    </submittedName>
</protein>
<dbReference type="Proteomes" id="UP000000657">
    <property type="component" value="Chromosome"/>
</dbReference>
<dbReference type="HOGENOM" id="CLU_3414712_0_0_11"/>
<organism evidence="1 2">
    <name type="scientific">Frankia alni (strain DSM 45986 / CECT 9034 / ACN14a)</name>
    <dbReference type="NCBI Taxonomy" id="326424"/>
    <lineage>
        <taxon>Bacteria</taxon>
        <taxon>Bacillati</taxon>
        <taxon>Actinomycetota</taxon>
        <taxon>Actinomycetes</taxon>
        <taxon>Frankiales</taxon>
        <taxon>Frankiaceae</taxon>
        <taxon>Frankia</taxon>
    </lineage>
</organism>
<evidence type="ECO:0000313" key="1">
    <source>
        <dbReference type="EMBL" id="CAJ65345.1"/>
    </source>
</evidence>
<proteinExistence type="predicted"/>
<dbReference type="EMBL" id="CT573213">
    <property type="protein sequence ID" value="CAJ65345.1"/>
    <property type="molecule type" value="Genomic_DNA"/>
</dbReference>
<sequence length="27" mass="3250">MEKNIRTCLRQRKLNIIDAFLGYPENL</sequence>